<comment type="caution">
    <text evidence="5">The sequence shown here is derived from an EMBL/GenBank/DDBJ whole genome shotgun (WGS) entry which is preliminary data.</text>
</comment>
<keyword evidence="3 5" id="KW-0808">Transferase</keyword>
<dbReference type="SUPFAM" id="SSF55315">
    <property type="entry name" value="L30e-like"/>
    <property type="match status" value="1"/>
</dbReference>
<dbReference type="OrthoDB" id="9785673at2"/>
<evidence type="ECO:0000313" key="5">
    <source>
        <dbReference type="EMBL" id="TSJ38636.1"/>
    </source>
</evidence>
<dbReference type="InterPro" id="IPR029026">
    <property type="entry name" value="tRNA_m1G_MTases_N"/>
</dbReference>
<dbReference type="InterPro" id="IPR053888">
    <property type="entry name" value="MRM3-like_sub_bind"/>
</dbReference>
<dbReference type="GO" id="GO:0008173">
    <property type="term" value="F:RNA methyltransferase activity"/>
    <property type="evidence" value="ECO:0007669"/>
    <property type="project" value="InterPro"/>
</dbReference>
<dbReference type="EMBL" id="VLPK01000004">
    <property type="protein sequence ID" value="TSJ38636.1"/>
    <property type="molecule type" value="Genomic_DNA"/>
</dbReference>
<organism evidence="5 6">
    <name type="scientific">Mucilaginibacter corticis</name>
    <dbReference type="NCBI Taxonomy" id="2597670"/>
    <lineage>
        <taxon>Bacteria</taxon>
        <taxon>Pseudomonadati</taxon>
        <taxon>Bacteroidota</taxon>
        <taxon>Sphingobacteriia</taxon>
        <taxon>Sphingobacteriales</taxon>
        <taxon>Sphingobacteriaceae</taxon>
        <taxon>Mucilaginibacter</taxon>
    </lineage>
</organism>
<protein>
    <submittedName>
        <fullName evidence="5">RNA methyltransferase</fullName>
    </submittedName>
</protein>
<dbReference type="InterPro" id="IPR001537">
    <property type="entry name" value="SpoU_MeTrfase"/>
</dbReference>
<dbReference type="GO" id="GO:0032259">
    <property type="term" value="P:methylation"/>
    <property type="evidence" value="ECO:0007669"/>
    <property type="project" value="UniProtKB-KW"/>
</dbReference>
<dbReference type="CDD" id="cd18109">
    <property type="entry name" value="SpoU-like_RNA-MTase"/>
    <property type="match status" value="1"/>
</dbReference>
<evidence type="ECO:0000256" key="3">
    <source>
        <dbReference type="ARBA" id="ARBA00022679"/>
    </source>
</evidence>
<dbReference type="GO" id="GO:0006396">
    <property type="term" value="P:RNA processing"/>
    <property type="evidence" value="ECO:0007669"/>
    <property type="project" value="InterPro"/>
</dbReference>
<dbReference type="SUPFAM" id="SSF75217">
    <property type="entry name" value="alpha/beta knot"/>
    <property type="match status" value="1"/>
</dbReference>
<evidence type="ECO:0000259" key="4">
    <source>
        <dbReference type="SMART" id="SM00967"/>
    </source>
</evidence>
<reference evidence="5 6" key="1">
    <citation type="submission" date="2019-07" db="EMBL/GenBank/DDBJ databases">
        <authorList>
            <person name="Huq M.A."/>
        </authorList>
    </citation>
    <scope>NUCLEOTIDE SEQUENCE [LARGE SCALE GENOMIC DNA]</scope>
    <source>
        <strain evidence="5 6">MAH-19</strain>
    </source>
</reference>
<dbReference type="InterPro" id="IPR029064">
    <property type="entry name" value="Ribosomal_eL30-like_sf"/>
</dbReference>
<proteinExistence type="inferred from homology"/>
<dbReference type="InterPro" id="IPR013123">
    <property type="entry name" value="SpoU_subst-bd"/>
</dbReference>
<name>A0A556MFC8_9SPHI</name>
<dbReference type="Gene3D" id="3.30.1330.30">
    <property type="match status" value="1"/>
</dbReference>
<dbReference type="RefSeq" id="WP_144249918.1">
    <property type="nucleotide sequence ID" value="NZ_VLPK01000004.1"/>
</dbReference>
<dbReference type="GO" id="GO:0003723">
    <property type="term" value="F:RNA binding"/>
    <property type="evidence" value="ECO:0007669"/>
    <property type="project" value="InterPro"/>
</dbReference>
<dbReference type="InterPro" id="IPR029028">
    <property type="entry name" value="Alpha/beta_knot_MTases"/>
</dbReference>
<keyword evidence="2 5" id="KW-0489">Methyltransferase</keyword>
<feature type="domain" description="RNA 2-O ribose methyltransferase substrate binding" evidence="4">
    <location>
        <begin position="26"/>
        <end position="95"/>
    </location>
</feature>
<keyword evidence="6" id="KW-1185">Reference proteome</keyword>
<dbReference type="PANTHER" id="PTHR43191:SF2">
    <property type="entry name" value="RRNA METHYLTRANSFERASE 3, MITOCHONDRIAL"/>
    <property type="match status" value="1"/>
</dbReference>
<comment type="similarity">
    <text evidence="1">Belongs to the class IV-like SAM-binding methyltransferase superfamily. RNA methyltransferase TrmH family.</text>
</comment>
<evidence type="ECO:0000313" key="6">
    <source>
        <dbReference type="Proteomes" id="UP000318733"/>
    </source>
</evidence>
<evidence type="ECO:0000256" key="2">
    <source>
        <dbReference type="ARBA" id="ARBA00022603"/>
    </source>
</evidence>
<dbReference type="GO" id="GO:0005737">
    <property type="term" value="C:cytoplasm"/>
    <property type="evidence" value="ECO:0007669"/>
    <property type="project" value="UniProtKB-ARBA"/>
</dbReference>
<dbReference type="Proteomes" id="UP000318733">
    <property type="component" value="Unassembled WGS sequence"/>
</dbReference>
<gene>
    <name evidence="5" type="ORF">FO440_19175</name>
</gene>
<dbReference type="InterPro" id="IPR051259">
    <property type="entry name" value="rRNA_Methyltransferase"/>
</dbReference>
<dbReference type="Pfam" id="PF00588">
    <property type="entry name" value="SpoU_methylase"/>
    <property type="match status" value="1"/>
</dbReference>
<dbReference type="PANTHER" id="PTHR43191">
    <property type="entry name" value="RRNA METHYLTRANSFERASE 3"/>
    <property type="match status" value="1"/>
</dbReference>
<dbReference type="SMART" id="SM00967">
    <property type="entry name" value="SpoU_sub_bind"/>
    <property type="match status" value="1"/>
</dbReference>
<dbReference type="Pfam" id="PF22435">
    <property type="entry name" value="MRM3-like_sub_bind"/>
    <property type="match status" value="1"/>
</dbReference>
<dbReference type="AlphaFoldDB" id="A0A556MFC8"/>
<accession>A0A556MFC8</accession>
<evidence type="ECO:0000256" key="1">
    <source>
        <dbReference type="ARBA" id="ARBA00007228"/>
    </source>
</evidence>
<sequence>MLSKSNISLLQSLQHKKFRREHGLFLVEGYKSVTEFINSAYQIEAVYHTAAIAPKMLKLSQKMNFQEISSAILEKISALKTPADIIAVVKIPQWPVLNYTTLNKKFSIVLDGIQDPGNMGTIIRTADWFGIENIICSEDCVEVYNPKVVQATMGSLSRINVHYVDLENVLSETKLPVYGALLDGENIYSTDFGSEGLVVMGNEGKGLTEKVKQLVTKAITIPGAGNAESLNVAIATAIFCSEINRNKLK</sequence>
<dbReference type="Gene3D" id="3.40.1280.10">
    <property type="match status" value="1"/>
</dbReference>